<protein>
    <submittedName>
        <fullName evidence="2">Uncharacterized protein</fullName>
    </submittedName>
</protein>
<name>A0A8J8KEK9_9EURY</name>
<dbReference type="EMBL" id="JABURA010000001">
    <property type="protein sequence ID" value="NUB91333.1"/>
    <property type="molecule type" value="Genomic_DNA"/>
</dbReference>
<dbReference type="AlphaFoldDB" id="A0A8J8KEK9"/>
<organism evidence="2 3">
    <name type="scientific">Haloterrigena gelatinilytica</name>
    <dbReference type="NCBI Taxonomy" id="2741724"/>
    <lineage>
        <taxon>Archaea</taxon>
        <taxon>Methanobacteriati</taxon>
        <taxon>Methanobacteriota</taxon>
        <taxon>Stenosarchaea group</taxon>
        <taxon>Halobacteria</taxon>
        <taxon>Halobacteriales</taxon>
        <taxon>Natrialbaceae</taxon>
        <taxon>Haloterrigena</taxon>
    </lineage>
</organism>
<evidence type="ECO:0000313" key="3">
    <source>
        <dbReference type="Proteomes" id="UP000728647"/>
    </source>
</evidence>
<evidence type="ECO:0000313" key="2">
    <source>
        <dbReference type="EMBL" id="NUB91333.1"/>
    </source>
</evidence>
<feature type="compositionally biased region" description="Acidic residues" evidence="1">
    <location>
        <begin position="74"/>
        <end position="86"/>
    </location>
</feature>
<sequence length="161" mass="17516">MSESATRYSAGDAVATPDGRGVVAAVLTDDVEFPQGGGEDDYAAVEAGDDRPAYVVGLERVGSAVYRASSLETSDLEDDDATESTDGDAVTDVVDEDVNGLDDLPEGWDRDSVLEYWSSIGGSWEECAEDLTDEFDAERAKQLCSAMKDEVLRTRRWRNRF</sequence>
<dbReference type="RefSeq" id="WP_174701937.1">
    <property type="nucleotide sequence ID" value="NZ_JABURA010000001.1"/>
</dbReference>
<evidence type="ECO:0000256" key="1">
    <source>
        <dbReference type="SAM" id="MobiDB-lite"/>
    </source>
</evidence>
<reference evidence="2" key="1">
    <citation type="submission" date="2020-06" db="EMBL/GenBank/DDBJ databases">
        <title>Haloterrigena sp. nov., an extremely halophilic archaeon isolated from a saline sediment.</title>
        <authorList>
            <person name="Liu B.-B."/>
        </authorList>
    </citation>
    <scope>NUCLEOTIDE SEQUENCE</scope>
    <source>
        <strain evidence="2">SYSU A121-1</strain>
    </source>
</reference>
<gene>
    <name evidence="2" type="ORF">HT576_09925</name>
</gene>
<dbReference type="Proteomes" id="UP000728647">
    <property type="component" value="Unassembled WGS sequence"/>
</dbReference>
<proteinExistence type="predicted"/>
<comment type="caution">
    <text evidence="2">The sequence shown here is derived from an EMBL/GenBank/DDBJ whole genome shotgun (WGS) entry which is preliminary data.</text>
</comment>
<feature type="region of interest" description="Disordered" evidence="1">
    <location>
        <begin position="69"/>
        <end position="88"/>
    </location>
</feature>
<accession>A0A8J8KEK9</accession>
<dbReference type="OrthoDB" id="196911at2157"/>